<evidence type="ECO:0000256" key="9">
    <source>
        <dbReference type="ARBA" id="ARBA00023136"/>
    </source>
</evidence>
<protein>
    <recommendedName>
        <fullName evidence="11">Leucine-rich repeat-containing N-terminal plant-type domain-containing protein</fullName>
    </recommendedName>
</protein>
<dbReference type="SMART" id="SM00369">
    <property type="entry name" value="LRR_TYP"/>
    <property type="match status" value="4"/>
</dbReference>
<dbReference type="AlphaFoldDB" id="A0AAP0E7E2"/>
<dbReference type="InterPro" id="IPR001611">
    <property type="entry name" value="Leu-rich_rpt"/>
</dbReference>
<evidence type="ECO:0000313" key="13">
    <source>
        <dbReference type="Proteomes" id="UP001417504"/>
    </source>
</evidence>
<keyword evidence="6" id="KW-0732">Signal</keyword>
<keyword evidence="3" id="KW-1003">Cell membrane</keyword>
<dbReference type="PANTHER" id="PTHR48061:SF2">
    <property type="entry name" value="RECEPTOR LIKE PROTEIN 30-LIKE"/>
    <property type="match status" value="1"/>
</dbReference>
<reference evidence="12 13" key="1">
    <citation type="submission" date="2024-01" db="EMBL/GenBank/DDBJ databases">
        <title>Genome assemblies of Stephania.</title>
        <authorList>
            <person name="Yang L."/>
        </authorList>
    </citation>
    <scope>NUCLEOTIDE SEQUENCE [LARGE SCALE GENOMIC DNA]</scope>
    <source>
        <strain evidence="12">QJT</strain>
        <tissue evidence="12">Leaf</tissue>
    </source>
</reference>
<evidence type="ECO:0000256" key="4">
    <source>
        <dbReference type="ARBA" id="ARBA00022614"/>
    </source>
</evidence>
<evidence type="ECO:0000256" key="10">
    <source>
        <dbReference type="ARBA" id="ARBA00023180"/>
    </source>
</evidence>
<evidence type="ECO:0000259" key="11">
    <source>
        <dbReference type="Pfam" id="PF08263"/>
    </source>
</evidence>
<dbReference type="Pfam" id="PF08263">
    <property type="entry name" value="LRRNT_2"/>
    <property type="match status" value="1"/>
</dbReference>
<dbReference type="InterPro" id="IPR032675">
    <property type="entry name" value="LRR_dom_sf"/>
</dbReference>
<keyword evidence="4" id="KW-0433">Leucine-rich repeat</keyword>
<dbReference type="PANTHER" id="PTHR48061">
    <property type="entry name" value="LEUCINE-RICH REPEAT RECEPTOR PROTEIN KINASE EMS1-LIKE-RELATED"/>
    <property type="match status" value="1"/>
</dbReference>
<accession>A0AAP0E7E2</accession>
<dbReference type="InterPro" id="IPR013210">
    <property type="entry name" value="LRR_N_plant-typ"/>
</dbReference>
<dbReference type="InterPro" id="IPR046956">
    <property type="entry name" value="RLP23-like"/>
</dbReference>
<feature type="domain" description="Leucine-rich repeat-containing N-terminal plant-type" evidence="11">
    <location>
        <begin position="23"/>
        <end position="68"/>
    </location>
</feature>
<dbReference type="EMBL" id="JBBNAE010000011">
    <property type="protein sequence ID" value="KAK9085712.1"/>
    <property type="molecule type" value="Genomic_DNA"/>
</dbReference>
<keyword evidence="7" id="KW-0677">Repeat</keyword>
<dbReference type="SUPFAM" id="SSF52058">
    <property type="entry name" value="L domain-like"/>
    <property type="match status" value="2"/>
</dbReference>
<keyword evidence="13" id="KW-1185">Reference proteome</keyword>
<dbReference type="FunFam" id="3.80.10.10:FF:000041">
    <property type="entry name" value="LRR receptor-like serine/threonine-protein kinase ERECTA"/>
    <property type="match status" value="1"/>
</dbReference>
<dbReference type="GO" id="GO:0005886">
    <property type="term" value="C:plasma membrane"/>
    <property type="evidence" value="ECO:0007669"/>
    <property type="project" value="UniProtKB-SubCell"/>
</dbReference>
<comment type="caution">
    <text evidence="12">The sequence shown here is derived from an EMBL/GenBank/DDBJ whole genome shotgun (WGS) entry which is preliminary data.</text>
</comment>
<evidence type="ECO:0000256" key="8">
    <source>
        <dbReference type="ARBA" id="ARBA00022989"/>
    </source>
</evidence>
<evidence type="ECO:0000256" key="7">
    <source>
        <dbReference type="ARBA" id="ARBA00022737"/>
    </source>
</evidence>
<name>A0AAP0E7E2_9MAGN</name>
<gene>
    <name evidence="12" type="ORF">Sjap_026123</name>
</gene>
<sequence>MLSTSVKHENQCSSWAVEGQCLDEQRHLLLHLKHNLSFSSSEFGVPVGLSSWDLNTDCCRSWEGVECNQIGEVIGLDLSNKSIVGSTDGLACLFCLSHLQRLNRGYNNFNSAFPSAFDRLPHLTHLNLSYSYFVGQIPIGISRLMRLVSLDLSAFSTAENDLLMRNNFSAEMPEFFGCFSNLTVLNLFDCGLKGNVPQSIFTLPKLQFLALSDNPLLEGSLPEFSQDNSLQYLSTLDLSGCCFNGSIPASLFALPSLKILYLSFNQFSGHLDESTFESCPQVEELDLGGNKLEGPIPLSIFNISSLSVLFLDSNQFNGTLELNRFEALTNLSELDLSDLLLIDTNNINSALFPKLSFFRLHSCNLRVFPDFLQNQSRLMNLDLSSNNIGGNLPSWIDNIGNGFVVKLNLSSNSLENPIQPFSNNSFRELKILDLHSNLFSGPLPILPPSAWSLDYLKNNCSFMPSNISSFLSNAVFFSLASNNVHGQLPESLCSVGGLEVLDLSNNSLSGSILSCIEGIGGGLKVLNLRRNRHFGTMNASLPKDWALRTFDLNGNRLEGQLSSVWAIARGWKSSILETINLSILSLIGSETLPVPKLGFPNMMLRNVWCEEFVHGERVLRSLFVSAFVFGAVLGLDRRLEALD</sequence>
<evidence type="ECO:0000256" key="3">
    <source>
        <dbReference type="ARBA" id="ARBA00022475"/>
    </source>
</evidence>
<dbReference type="Proteomes" id="UP001417504">
    <property type="component" value="Unassembled WGS sequence"/>
</dbReference>
<keyword evidence="10" id="KW-0325">Glycoprotein</keyword>
<evidence type="ECO:0000256" key="2">
    <source>
        <dbReference type="ARBA" id="ARBA00009592"/>
    </source>
</evidence>
<evidence type="ECO:0000256" key="5">
    <source>
        <dbReference type="ARBA" id="ARBA00022692"/>
    </source>
</evidence>
<organism evidence="12 13">
    <name type="scientific">Stephania japonica</name>
    <dbReference type="NCBI Taxonomy" id="461633"/>
    <lineage>
        <taxon>Eukaryota</taxon>
        <taxon>Viridiplantae</taxon>
        <taxon>Streptophyta</taxon>
        <taxon>Embryophyta</taxon>
        <taxon>Tracheophyta</taxon>
        <taxon>Spermatophyta</taxon>
        <taxon>Magnoliopsida</taxon>
        <taxon>Ranunculales</taxon>
        <taxon>Menispermaceae</taxon>
        <taxon>Menispermoideae</taxon>
        <taxon>Cissampelideae</taxon>
        <taxon>Stephania</taxon>
    </lineage>
</organism>
<dbReference type="Gene3D" id="3.80.10.10">
    <property type="entry name" value="Ribonuclease Inhibitor"/>
    <property type="match status" value="2"/>
</dbReference>
<comment type="subcellular location">
    <subcellularLocation>
        <location evidence="1">Cell membrane</location>
        <topology evidence="1">Single-pass type I membrane protein</topology>
    </subcellularLocation>
</comment>
<comment type="similarity">
    <text evidence="2">Belongs to the RLP family.</text>
</comment>
<evidence type="ECO:0000256" key="6">
    <source>
        <dbReference type="ARBA" id="ARBA00022729"/>
    </source>
</evidence>
<evidence type="ECO:0000256" key="1">
    <source>
        <dbReference type="ARBA" id="ARBA00004251"/>
    </source>
</evidence>
<keyword evidence="8" id="KW-1133">Transmembrane helix</keyword>
<keyword evidence="5" id="KW-0812">Transmembrane</keyword>
<evidence type="ECO:0000313" key="12">
    <source>
        <dbReference type="EMBL" id="KAK9085712.1"/>
    </source>
</evidence>
<dbReference type="Pfam" id="PF13855">
    <property type="entry name" value="LRR_8"/>
    <property type="match status" value="1"/>
</dbReference>
<proteinExistence type="inferred from homology"/>
<keyword evidence="9" id="KW-0472">Membrane</keyword>
<dbReference type="Pfam" id="PF00560">
    <property type="entry name" value="LRR_1"/>
    <property type="match status" value="3"/>
</dbReference>
<dbReference type="InterPro" id="IPR003591">
    <property type="entry name" value="Leu-rich_rpt_typical-subtyp"/>
</dbReference>